<dbReference type="CDD" id="cd13186">
    <property type="entry name" value="FERM_C_NBL4_NBL5"/>
    <property type="match status" value="1"/>
</dbReference>
<evidence type="ECO:0000259" key="4">
    <source>
        <dbReference type="PROSITE" id="PS50057"/>
    </source>
</evidence>
<keyword evidence="2" id="KW-0963">Cytoplasm</keyword>
<reference evidence="5" key="1">
    <citation type="journal article" date="2023" name="G3 (Bethesda)">
        <title>A reference genome for the long-term kleptoplast-retaining sea slug Elysia crispata morphotype clarki.</title>
        <authorList>
            <person name="Eastman K.E."/>
            <person name="Pendleton A.L."/>
            <person name="Shaikh M.A."/>
            <person name="Suttiyut T."/>
            <person name="Ogas R."/>
            <person name="Tomko P."/>
            <person name="Gavelis G."/>
            <person name="Widhalm J.R."/>
            <person name="Wisecaver J.H."/>
        </authorList>
    </citation>
    <scope>NUCLEOTIDE SEQUENCE</scope>
    <source>
        <strain evidence="5">ECLA1</strain>
    </source>
</reference>
<dbReference type="InterPro" id="IPR000299">
    <property type="entry name" value="FERM_domain"/>
</dbReference>
<dbReference type="CDD" id="cd14473">
    <property type="entry name" value="FERM_B-lobe"/>
    <property type="match status" value="1"/>
</dbReference>
<feature type="compositionally biased region" description="Polar residues" evidence="3">
    <location>
        <begin position="873"/>
        <end position="908"/>
    </location>
</feature>
<feature type="region of interest" description="Disordered" evidence="3">
    <location>
        <begin position="374"/>
        <end position="554"/>
    </location>
</feature>
<dbReference type="InterPro" id="IPR011993">
    <property type="entry name" value="PH-like_dom_sf"/>
</dbReference>
<feature type="compositionally biased region" description="Polar residues" evidence="3">
    <location>
        <begin position="1065"/>
        <end position="1080"/>
    </location>
</feature>
<dbReference type="PRINTS" id="PR00935">
    <property type="entry name" value="BAND41"/>
</dbReference>
<dbReference type="SUPFAM" id="SSF47031">
    <property type="entry name" value="Second domain of FERM"/>
    <property type="match status" value="1"/>
</dbReference>
<dbReference type="FunFam" id="3.10.20.90:FF:000039">
    <property type="entry name" value="Tyrosine-protein phosphatase non-receptor type"/>
    <property type="match status" value="1"/>
</dbReference>
<dbReference type="InterPro" id="IPR018979">
    <property type="entry name" value="FERM_N"/>
</dbReference>
<dbReference type="InterPro" id="IPR019749">
    <property type="entry name" value="Band_41_domain"/>
</dbReference>
<dbReference type="GO" id="GO:0005856">
    <property type="term" value="C:cytoskeleton"/>
    <property type="evidence" value="ECO:0007669"/>
    <property type="project" value="TreeGrafter"/>
</dbReference>
<feature type="compositionally biased region" description="Low complexity" evidence="3">
    <location>
        <begin position="428"/>
        <end position="441"/>
    </location>
</feature>
<dbReference type="GO" id="GO:0016020">
    <property type="term" value="C:membrane"/>
    <property type="evidence" value="ECO:0007669"/>
    <property type="project" value="UniProtKB-ARBA"/>
</dbReference>
<dbReference type="PANTHER" id="PTHR23280:SF4">
    <property type="entry name" value="BAND 4.1-LIKE PROTEIN 4A"/>
    <property type="match status" value="1"/>
</dbReference>
<evidence type="ECO:0000313" key="6">
    <source>
        <dbReference type="Proteomes" id="UP001283361"/>
    </source>
</evidence>
<dbReference type="InterPro" id="IPR014352">
    <property type="entry name" value="FERM/acyl-CoA-bd_prot_sf"/>
</dbReference>
<feature type="compositionally biased region" description="Polar residues" evidence="3">
    <location>
        <begin position="759"/>
        <end position="804"/>
    </location>
</feature>
<dbReference type="SUPFAM" id="SSF50729">
    <property type="entry name" value="PH domain-like"/>
    <property type="match status" value="1"/>
</dbReference>
<feature type="compositionally biased region" description="Polar residues" evidence="3">
    <location>
        <begin position="715"/>
        <end position="732"/>
    </location>
</feature>
<feature type="region of interest" description="Disordered" evidence="3">
    <location>
        <begin position="867"/>
        <end position="1080"/>
    </location>
</feature>
<dbReference type="Pfam" id="PF09380">
    <property type="entry name" value="FERM_C"/>
    <property type="match status" value="1"/>
</dbReference>
<feature type="compositionally biased region" description="Basic and acidic residues" evidence="3">
    <location>
        <begin position="827"/>
        <end position="836"/>
    </location>
</feature>
<dbReference type="Proteomes" id="UP001283361">
    <property type="component" value="Unassembled WGS sequence"/>
</dbReference>
<feature type="domain" description="FERM" evidence="4">
    <location>
        <begin position="32"/>
        <end position="313"/>
    </location>
</feature>
<dbReference type="SUPFAM" id="SSF54236">
    <property type="entry name" value="Ubiquitin-like"/>
    <property type="match status" value="1"/>
</dbReference>
<dbReference type="InterPro" id="IPR029071">
    <property type="entry name" value="Ubiquitin-like_domsf"/>
</dbReference>
<dbReference type="InterPro" id="IPR035963">
    <property type="entry name" value="FERM_2"/>
</dbReference>
<dbReference type="Pfam" id="PF09379">
    <property type="entry name" value="FERM_N"/>
    <property type="match status" value="1"/>
</dbReference>
<feature type="compositionally biased region" description="Polar residues" evidence="3">
    <location>
        <begin position="930"/>
        <end position="951"/>
    </location>
</feature>
<dbReference type="InterPro" id="IPR019747">
    <property type="entry name" value="FERM_CS"/>
</dbReference>
<feature type="compositionally biased region" description="Low complexity" evidence="3">
    <location>
        <begin position="953"/>
        <end position="972"/>
    </location>
</feature>
<accession>A0AAE1E0G3</accession>
<feature type="compositionally biased region" description="Basic and acidic residues" evidence="3">
    <location>
        <begin position="341"/>
        <end position="353"/>
    </location>
</feature>
<dbReference type="InterPro" id="IPR018980">
    <property type="entry name" value="FERM_PH-like_C"/>
</dbReference>
<feature type="compositionally biased region" description="Basic and acidic residues" evidence="3">
    <location>
        <begin position="910"/>
        <end position="923"/>
    </location>
</feature>
<dbReference type="Gene3D" id="2.30.29.30">
    <property type="entry name" value="Pleckstrin-homology domain (PH domain)/Phosphotyrosine-binding domain (PTB)"/>
    <property type="match status" value="1"/>
</dbReference>
<protein>
    <recommendedName>
        <fullName evidence="4">FERM domain-containing protein</fullName>
    </recommendedName>
</protein>
<evidence type="ECO:0000256" key="3">
    <source>
        <dbReference type="SAM" id="MobiDB-lite"/>
    </source>
</evidence>
<dbReference type="EMBL" id="JAWDGP010001771">
    <property type="protein sequence ID" value="KAK3788308.1"/>
    <property type="molecule type" value="Genomic_DNA"/>
</dbReference>
<dbReference type="AlphaFoldDB" id="A0AAE1E0G3"/>
<dbReference type="PROSITE" id="PS00660">
    <property type="entry name" value="FERM_1"/>
    <property type="match status" value="1"/>
</dbReference>
<dbReference type="SMART" id="SM01196">
    <property type="entry name" value="FERM_C"/>
    <property type="match status" value="1"/>
</dbReference>
<evidence type="ECO:0000256" key="2">
    <source>
        <dbReference type="ARBA" id="ARBA00022490"/>
    </source>
</evidence>
<dbReference type="FunFam" id="2.30.29.30:FF:000002">
    <property type="entry name" value="Band 4.1-like protein 5 isoform 1"/>
    <property type="match status" value="1"/>
</dbReference>
<keyword evidence="6" id="KW-1185">Reference proteome</keyword>
<comment type="subcellular location">
    <subcellularLocation>
        <location evidence="1">Cytoplasm</location>
    </subcellularLocation>
</comment>
<feature type="region of interest" description="Disordered" evidence="3">
    <location>
        <begin position="602"/>
        <end position="694"/>
    </location>
</feature>
<dbReference type="FunFam" id="1.20.80.10:FF:000003">
    <property type="entry name" value="Tyrosine-protein phosphatase non-receptor type 4"/>
    <property type="match status" value="1"/>
</dbReference>
<dbReference type="SMART" id="SM00295">
    <property type="entry name" value="B41"/>
    <property type="match status" value="1"/>
</dbReference>
<evidence type="ECO:0000256" key="1">
    <source>
        <dbReference type="ARBA" id="ARBA00004496"/>
    </source>
</evidence>
<feature type="compositionally biased region" description="Polar residues" evidence="3">
    <location>
        <begin position="739"/>
        <end position="748"/>
    </location>
</feature>
<organism evidence="5 6">
    <name type="scientific">Elysia crispata</name>
    <name type="common">lettuce slug</name>
    <dbReference type="NCBI Taxonomy" id="231223"/>
    <lineage>
        <taxon>Eukaryota</taxon>
        <taxon>Metazoa</taxon>
        <taxon>Spiralia</taxon>
        <taxon>Lophotrochozoa</taxon>
        <taxon>Mollusca</taxon>
        <taxon>Gastropoda</taxon>
        <taxon>Heterobranchia</taxon>
        <taxon>Euthyneura</taxon>
        <taxon>Panpulmonata</taxon>
        <taxon>Sacoglossa</taxon>
        <taxon>Placobranchoidea</taxon>
        <taxon>Plakobranchidae</taxon>
        <taxon>Elysia</taxon>
    </lineage>
</organism>
<comment type="caution">
    <text evidence="5">The sequence shown here is derived from an EMBL/GenBank/DDBJ whole genome shotgun (WGS) entry which is preliminary data.</text>
</comment>
<feature type="region of interest" description="Disordered" evidence="3">
    <location>
        <begin position="320"/>
        <end position="354"/>
    </location>
</feature>
<dbReference type="GO" id="GO:0005737">
    <property type="term" value="C:cytoplasm"/>
    <property type="evidence" value="ECO:0007669"/>
    <property type="project" value="UniProtKB-SubCell"/>
</dbReference>
<name>A0AAE1E0G3_9GAST</name>
<dbReference type="Gene3D" id="3.10.20.90">
    <property type="entry name" value="Phosphatidylinositol 3-kinase Catalytic Subunit, Chain A, domain 1"/>
    <property type="match status" value="1"/>
</dbReference>
<evidence type="ECO:0000313" key="5">
    <source>
        <dbReference type="EMBL" id="KAK3788308.1"/>
    </source>
</evidence>
<dbReference type="Pfam" id="PF00373">
    <property type="entry name" value="FERM_M"/>
    <property type="match status" value="1"/>
</dbReference>
<dbReference type="InterPro" id="IPR019748">
    <property type="entry name" value="FERM_central"/>
</dbReference>
<proteinExistence type="predicted"/>
<dbReference type="PANTHER" id="PTHR23280">
    <property type="entry name" value="4.1 G PROTEIN"/>
    <property type="match status" value="1"/>
</dbReference>
<feature type="compositionally biased region" description="Polar residues" evidence="3">
    <location>
        <begin position="973"/>
        <end position="1045"/>
    </location>
</feature>
<gene>
    <name evidence="5" type="ORF">RRG08_007612</name>
</gene>
<dbReference type="PROSITE" id="PS50057">
    <property type="entry name" value="FERM_3"/>
    <property type="match status" value="1"/>
</dbReference>
<dbReference type="Gene3D" id="1.20.80.10">
    <property type="match status" value="1"/>
</dbReference>
<dbReference type="GO" id="GO:0031032">
    <property type="term" value="P:actomyosin structure organization"/>
    <property type="evidence" value="ECO:0007669"/>
    <property type="project" value="TreeGrafter"/>
</dbReference>
<feature type="region of interest" description="Disordered" evidence="3">
    <location>
        <begin position="817"/>
        <end position="836"/>
    </location>
</feature>
<feature type="region of interest" description="Disordered" evidence="3">
    <location>
        <begin position="713"/>
        <end position="810"/>
    </location>
</feature>
<sequence length="1080" mass="121494">MSRGSRLSRLLPKFFRGDKAKNGHSGSDLKGPSCSIVFLDDTTHQQPFKNNSKGHVLLEQVFDMLDLLEKDYFGLRFVDNTGQAHWLDAHKSISSQLKGCTAPFKFYFGVKFYAADPCKLREEITRYLFFLQVKRDILQGRLPVTFDEAAELCGYALQSELGDFEPRVHTAGYVSEFCFVPNQTEELEARISGIHRRCVGATPVMAEHRFLEKVQWLEMYGVDLHPVQGESSVEYFLGLTPTGIVVYKHKSKVASYFWPRVTKSSQKGKMFMLKVKDKSNEEHLYAFELSTKAACKHLWKCSIEHHAFFSGRSERLAAMEGRWRQQPSVSRTPSRRRSRRVNSDSRINAEQKYQDQYFHNRQGMITIMGQPEPVRAPRHRSLPELHGRQSPRSVKSAPWESNYDYGLYTSGHDSPSASGGRRDPRHASFVSGGSDSESGVSQRKRYFPGRKGSDNESDGSASRRRRRERDSDSGSEVSFTMTNKGRKKRNPNGPIDFKNFDSPLLYPFHDKDNNQNGSIPSLHSAPAGELKQRRRRRRSKSPGNSKRPPEELKQHIEFDLIDTEGMTEEQLRDITYTKVETKANLFRVKYSPKFRQKIWASRRKSFGDADRNSVPGRTNLSRQESYHTDPAGTTTRDDQDFFVNQKDFRNSPSAGGRREDEIQAGRGSDWSAHSPGSERSAGRSSGLGGYSSVPSSKAYHNPVYLRHRDAVVATGNDSGNDNRVSTKYGNSKYSHDVQHGSSVGNQSPYGDAYGHQRNHNQNSTINSSRDFNHNRFNYQGENQNLGPNSPRQIRYNNDSPSRSNYEGLGRYPHSYMRTAHQSPYDTDASRGESKLDDGRFDQEMTQRNAPQADHLRIESKGYGATLHRYSAGTPHNPSHAMNGSSSGPGNTLPKYQSNQVNQSSSFTHSPDPRPIRSSYEDGNRVYGSSPPRSISRPNYSQQSSSAVQFHKQSYGPSSSPGSHSYSNSRSYNQTSSPGSQAASFSGQPGQHSSGPPNAYSNSSQSRYVTGMVSPQQNNSRNSYGAYNQNPRPHSQPSSYARSPGNNRGAAMYPEQTPLRPASGNRAPQRTSYRSDLVTQL</sequence>